<dbReference type="OrthoDB" id="420195at2759"/>
<proteinExistence type="predicted"/>
<reference evidence="1 2" key="1">
    <citation type="journal article" date="2010" name="Proc. Natl. Acad. Sci. U.S.A.">
        <title>Insights into evolution of multicellular fungi from the assembled chromosomes of the mushroom Coprinopsis cinerea (Coprinus cinereus).</title>
        <authorList>
            <person name="Stajich J.E."/>
            <person name="Wilke S.K."/>
            <person name="Ahren D."/>
            <person name="Au C.H."/>
            <person name="Birren B.W."/>
            <person name="Borodovsky M."/>
            <person name="Burns C."/>
            <person name="Canback B."/>
            <person name="Casselton L.A."/>
            <person name="Cheng C.K."/>
            <person name="Deng J."/>
            <person name="Dietrich F.S."/>
            <person name="Fargo D.C."/>
            <person name="Farman M.L."/>
            <person name="Gathman A.C."/>
            <person name="Goldberg J."/>
            <person name="Guigo R."/>
            <person name="Hoegger P.J."/>
            <person name="Hooker J.B."/>
            <person name="Huggins A."/>
            <person name="James T.Y."/>
            <person name="Kamada T."/>
            <person name="Kilaru S."/>
            <person name="Kodira C."/>
            <person name="Kues U."/>
            <person name="Kupfer D."/>
            <person name="Kwan H.S."/>
            <person name="Lomsadze A."/>
            <person name="Li W."/>
            <person name="Lilly W.W."/>
            <person name="Ma L.J."/>
            <person name="Mackey A.J."/>
            <person name="Manning G."/>
            <person name="Martin F."/>
            <person name="Muraguchi H."/>
            <person name="Natvig D.O."/>
            <person name="Palmerini H."/>
            <person name="Ramesh M.A."/>
            <person name="Rehmeyer C.J."/>
            <person name="Roe B.A."/>
            <person name="Shenoy N."/>
            <person name="Stanke M."/>
            <person name="Ter-Hovhannisyan V."/>
            <person name="Tunlid A."/>
            <person name="Velagapudi R."/>
            <person name="Vision T.J."/>
            <person name="Zeng Q."/>
            <person name="Zolan M.E."/>
            <person name="Pukkila P.J."/>
        </authorList>
    </citation>
    <scope>NUCLEOTIDE SEQUENCE [LARGE SCALE GENOMIC DNA]</scope>
    <source>
        <strain evidence="2">Okayama-7 / 130 / ATCC MYA-4618 / FGSC 9003</strain>
    </source>
</reference>
<dbReference type="GO" id="GO:0070286">
    <property type="term" value="P:axonemal dynein complex assembly"/>
    <property type="evidence" value="ECO:0007669"/>
    <property type="project" value="TreeGrafter"/>
</dbReference>
<sequence length="287" mass="32974">MSTQPMSAEALKDLATQQFRERKYREAIATYSTIINRSRHLAEPPVPVPLLRVVLLNRAQCYINIKDYDSAVNDCLRVLQRYHSSRPEDAQLMKKVHWRLGKSYFNLDMLDEAMEQKRLYDQLNLVFSGVNFDIPSSLARPQASKTYDEFIANVDARPFRFEVRVIRGGAERPKDDPDFVYTEQAPVDLCRLGGMMLEMKAIQFANSVIDKHYDEILGSEPRWKCCLCAKEAPVVLHRPQPSLDHEPPFVVDIVYPLCEDGGKCHKDAAKMHYTLMCLEGTFGKQDN</sequence>
<dbReference type="InterPro" id="IPR043195">
    <property type="entry name" value="TTC12"/>
</dbReference>
<dbReference type="Gene3D" id="1.25.40.10">
    <property type="entry name" value="Tetratricopeptide repeat domain"/>
    <property type="match status" value="1"/>
</dbReference>
<protein>
    <submittedName>
        <fullName evidence="1">Uncharacterized protein</fullName>
    </submittedName>
</protein>
<dbReference type="VEuPathDB" id="FungiDB:CC1G_11094"/>
<dbReference type="KEGG" id="cci:CC1G_11094"/>
<dbReference type="EMBL" id="AACS02000005">
    <property type="protein sequence ID" value="EAU82408.2"/>
    <property type="molecule type" value="Genomic_DNA"/>
</dbReference>
<name>A8P7M8_COPC7</name>
<dbReference type="PANTHER" id="PTHR46540:SF1">
    <property type="entry name" value="TETRATRICOPEPTIDE REPEAT PROTEIN 12"/>
    <property type="match status" value="1"/>
</dbReference>
<dbReference type="InParanoid" id="A8P7M8"/>
<dbReference type="Pfam" id="PF13174">
    <property type="entry name" value="TPR_6"/>
    <property type="match status" value="1"/>
</dbReference>
<dbReference type="SMART" id="SM00028">
    <property type="entry name" value="TPR"/>
    <property type="match status" value="2"/>
</dbReference>
<dbReference type="STRING" id="240176.A8P7M8"/>
<dbReference type="Proteomes" id="UP000001861">
    <property type="component" value="Unassembled WGS sequence"/>
</dbReference>
<dbReference type="SUPFAM" id="SSF48452">
    <property type="entry name" value="TPR-like"/>
    <property type="match status" value="1"/>
</dbReference>
<dbReference type="GO" id="GO:0005737">
    <property type="term" value="C:cytoplasm"/>
    <property type="evidence" value="ECO:0007669"/>
    <property type="project" value="TreeGrafter"/>
</dbReference>
<keyword evidence="2" id="KW-1185">Reference proteome</keyword>
<gene>
    <name evidence="1" type="ORF">CC1G_11094</name>
</gene>
<comment type="caution">
    <text evidence="1">The sequence shown here is derived from an EMBL/GenBank/DDBJ whole genome shotgun (WGS) entry which is preliminary data.</text>
</comment>
<evidence type="ECO:0000313" key="1">
    <source>
        <dbReference type="EMBL" id="EAU82408.2"/>
    </source>
</evidence>
<dbReference type="HOGENOM" id="CLU_997528_0_0_1"/>
<dbReference type="OMA" id="IMAYTMI"/>
<dbReference type="GeneID" id="6016008"/>
<evidence type="ECO:0000313" key="2">
    <source>
        <dbReference type="Proteomes" id="UP000001861"/>
    </source>
</evidence>
<dbReference type="AlphaFoldDB" id="A8P7M8"/>
<accession>A8P7M8</accession>
<dbReference type="InterPro" id="IPR011990">
    <property type="entry name" value="TPR-like_helical_dom_sf"/>
</dbReference>
<dbReference type="PANTHER" id="PTHR46540">
    <property type="entry name" value="TETRATRICOPEPTIDE REPEAT PROTEIN 12"/>
    <property type="match status" value="1"/>
</dbReference>
<organism evidence="1 2">
    <name type="scientific">Coprinopsis cinerea (strain Okayama-7 / 130 / ATCC MYA-4618 / FGSC 9003)</name>
    <name type="common">Inky cap fungus</name>
    <name type="synonym">Hormographiella aspergillata</name>
    <dbReference type="NCBI Taxonomy" id="240176"/>
    <lineage>
        <taxon>Eukaryota</taxon>
        <taxon>Fungi</taxon>
        <taxon>Dikarya</taxon>
        <taxon>Basidiomycota</taxon>
        <taxon>Agaricomycotina</taxon>
        <taxon>Agaricomycetes</taxon>
        <taxon>Agaricomycetidae</taxon>
        <taxon>Agaricales</taxon>
        <taxon>Agaricineae</taxon>
        <taxon>Psathyrellaceae</taxon>
        <taxon>Coprinopsis</taxon>
    </lineage>
</organism>
<dbReference type="InterPro" id="IPR019734">
    <property type="entry name" value="TPR_rpt"/>
</dbReference>
<dbReference type="RefSeq" id="XP_001839394.2">
    <property type="nucleotide sequence ID" value="XM_001839342.2"/>
</dbReference>